<sequence length="359" mass="36951">MYPTTVEFGSLDEIHETALGVLPGDVADFLEGGAGGETTLLRNRQALSRWAVVPEPMSGVALPDTGTTLLDIPLSAPLLAAPFGGDTLFHPDGHRAVMRASAAFGVVDIAPEAGSFSYADLRATAPAAARMAQLHPFAGAVDVAGRIADAGYEALCVTVDCPVGGFRTRNMRNRFSPDLTPFCGNTPVSAGDAPRVAEVMGQLMSGGGAAWTWDDLTHAARRFRLPWIAKGVLTPAAALRAMDAGATGVVVSNHGGRQVDPAPSSLAVLPAIRAAVGPDVPVVVDSGFRTGADVFVALALGADAVILGRAIVYGLAAGGEAGVTRVLELVTEELRVLMTLAGAADLRAVTSDRVVEILR</sequence>
<dbReference type="PROSITE" id="PS51349">
    <property type="entry name" value="FMN_HYDROXY_ACID_DH_2"/>
    <property type="match status" value="1"/>
</dbReference>
<dbReference type="Proteomes" id="UP001205740">
    <property type="component" value="Unassembled WGS sequence"/>
</dbReference>
<dbReference type="Pfam" id="PF01070">
    <property type="entry name" value="FMN_dh"/>
    <property type="match status" value="1"/>
</dbReference>
<dbReference type="InterPro" id="IPR008259">
    <property type="entry name" value="FMN_hydac_DH_AS"/>
</dbReference>
<dbReference type="CDD" id="cd02809">
    <property type="entry name" value="alpha_hydroxyacid_oxid_FMN"/>
    <property type="match status" value="1"/>
</dbReference>
<dbReference type="InterPro" id="IPR037396">
    <property type="entry name" value="FMN_HAD"/>
</dbReference>
<dbReference type="Gene3D" id="3.20.20.70">
    <property type="entry name" value="Aldolase class I"/>
    <property type="match status" value="1"/>
</dbReference>
<dbReference type="InterPro" id="IPR000262">
    <property type="entry name" value="FMN-dep_DH"/>
</dbReference>
<comment type="similarity">
    <text evidence="5">Belongs to the FMN-dependent alpha-hydroxy acid dehydrogenase family.</text>
</comment>
<dbReference type="PANTHER" id="PTHR10578">
    <property type="entry name" value="S -2-HYDROXY-ACID OXIDASE-RELATED"/>
    <property type="match status" value="1"/>
</dbReference>
<evidence type="ECO:0000256" key="1">
    <source>
        <dbReference type="ARBA" id="ARBA00001917"/>
    </source>
</evidence>
<comment type="caution">
    <text evidence="7">The sequence shown here is derived from an EMBL/GenBank/DDBJ whole genome shotgun (WGS) entry which is preliminary data.</text>
</comment>
<proteinExistence type="inferred from homology"/>
<evidence type="ECO:0000256" key="3">
    <source>
        <dbReference type="ARBA" id="ARBA00022643"/>
    </source>
</evidence>
<evidence type="ECO:0000256" key="5">
    <source>
        <dbReference type="ARBA" id="ARBA00024042"/>
    </source>
</evidence>
<keyword evidence="2" id="KW-0285">Flavoprotein</keyword>
<dbReference type="EMBL" id="JAMTCG010000002">
    <property type="protein sequence ID" value="MCP2159945.1"/>
    <property type="molecule type" value="Genomic_DNA"/>
</dbReference>
<dbReference type="SUPFAM" id="SSF51395">
    <property type="entry name" value="FMN-linked oxidoreductases"/>
    <property type="match status" value="1"/>
</dbReference>
<evidence type="ECO:0000259" key="6">
    <source>
        <dbReference type="PROSITE" id="PS51349"/>
    </source>
</evidence>
<comment type="cofactor">
    <cofactor evidence="1">
        <name>FMN</name>
        <dbReference type="ChEBI" id="CHEBI:58210"/>
    </cofactor>
</comment>
<protein>
    <submittedName>
        <fullName evidence="7">4-hydroxymandelate oxidase</fullName>
    </submittedName>
</protein>
<keyword evidence="8" id="KW-1185">Reference proteome</keyword>
<feature type="domain" description="FMN hydroxy acid dehydrogenase" evidence="6">
    <location>
        <begin position="3"/>
        <end position="359"/>
    </location>
</feature>
<evidence type="ECO:0000256" key="2">
    <source>
        <dbReference type="ARBA" id="ARBA00022630"/>
    </source>
</evidence>
<keyword evidence="3" id="KW-0288">FMN</keyword>
<evidence type="ECO:0000313" key="8">
    <source>
        <dbReference type="Proteomes" id="UP001205740"/>
    </source>
</evidence>
<accession>A0ABT1GY91</accession>
<gene>
    <name evidence="7" type="ORF">LX12_001124</name>
</gene>
<name>A0ABT1GY91_9NOCA</name>
<organism evidence="7 8">
    <name type="scientific">Williamsia serinedens</name>
    <dbReference type="NCBI Taxonomy" id="391736"/>
    <lineage>
        <taxon>Bacteria</taxon>
        <taxon>Bacillati</taxon>
        <taxon>Actinomycetota</taxon>
        <taxon>Actinomycetes</taxon>
        <taxon>Mycobacteriales</taxon>
        <taxon>Nocardiaceae</taxon>
        <taxon>Williamsia</taxon>
    </lineage>
</organism>
<reference evidence="7 8" key="1">
    <citation type="submission" date="2022-06" db="EMBL/GenBank/DDBJ databases">
        <title>Genomic Encyclopedia of Archaeal and Bacterial Type Strains, Phase II (KMG-II): from individual species to whole genera.</title>
        <authorList>
            <person name="Goeker M."/>
        </authorList>
    </citation>
    <scope>NUCLEOTIDE SEQUENCE [LARGE SCALE GENOMIC DNA]</scope>
    <source>
        <strain evidence="7 8">DSM 45037</strain>
    </source>
</reference>
<dbReference type="PANTHER" id="PTHR10578:SF107">
    <property type="entry name" value="2-HYDROXYACID OXIDASE 1"/>
    <property type="match status" value="1"/>
</dbReference>
<dbReference type="PIRSF" id="PIRSF000138">
    <property type="entry name" value="Al-hdrx_acd_dh"/>
    <property type="match status" value="1"/>
</dbReference>
<evidence type="ECO:0000313" key="7">
    <source>
        <dbReference type="EMBL" id="MCP2159945.1"/>
    </source>
</evidence>
<dbReference type="InterPro" id="IPR012133">
    <property type="entry name" value="Alpha-hydoxy_acid_DH_FMN"/>
</dbReference>
<keyword evidence="4" id="KW-0560">Oxidoreductase</keyword>
<dbReference type="PROSITE" id="PS00557">
    <property type="entry name" value="FMN_HYDROXY_ACID_DH_1"/>
    <property type="match status" value="1"/>
</dbReference>
<dbReference type="InterPro" id="IPR013785">
    <property type="entry name" value="Aldolase_TIM"/>
</dbReference>
<evidence type="ECO:0000256" key="4">
    <source>
        <dbReference type="ARBA" id="ARBA00023002"/>
    </source>
</evidence>